<accession>A0A1M3T1Q9</accession>
<name>A0A1M3T1Q9_ASPLC</name>
<evidence type="ECO:0000313" key="2">
    <source>
        <dbReference type="Proteomes" id="UP000184063"/>
    </source>
</evidence>
<gene>
    <name evidence="1" type="ORF">ASPFODRAFT_403533</name>
</gene>
<proteinExistence type="predicted"/>
<dbReference type="VEuPathDB" id="FungiDB:ASPFODRAFT_403533"/>
<dbReference type="EMBL" id="KV878253">
    <property type="protein sequence ID" value="OJZ80661.1"/>
    <property type="molecule type" value="Genomic_DNA"/>
</dbReference>
<dbReference type="AlphaFoldDB" id="A0A1M3T1Q9"/>
<organism evidence="1 2">
    <name type="scientific">Aspergillus luchuensis (strain CBS 106.47)</name>
    <dbReference type="NCBI Taxonomy" id="1137211"/>
    <lineage>
        <taxon>Eukaryota</taxon>
        <taxon>Fungi</taxon>
        <taxon>Dikarya</taxon>
        <taxon>Ascomycota</taxon>
        <taxon>Pezizomycotina</taxon>
        <taxon>Eurotiomycetes</taxon>
        <taxon>Eurotiomycetidae</taxon>
        <taxon>Eurotiales</taxon>
        <taxon>Aspergillaceae</taxon>
        <taxon>Aspergillus</taxon>
        <taxon>Aspergillus subgen. Circumdati</taxon>
    </lineage>
</organism>
<evidence type="ECO:0000313" key="1">
    <source>
        <dbReference type="EMBL" id="OJZ80661.1"/>
    </source>
</evidence>
<sequence>MPCRQHLAVVLSPWSAYGETGRPIRIMVHCSFSASHATIVVEIMGCVVMMGIVAIGVSARCTLCEGIICSILVTLLPSHAAGRSIFTWQSFSINTEKLVGPAGCHGVGREDSLQVKRITERASAIDSWGPRFGMQE</sequence>
<dbReference type="Proteomes" id="UP000184063">
    <property type="component" value="Unassembled WGS sequence"/>
</dbReference>
<protein>
    <submittedName>
        <fullName evidence="1">Uncharacterized protein</fullName>
    </submittedName>
</protein>
<reference evidence="2" key="1">
    <citation type="journal article" date="2017" name="Genome Biol.">
        <title>Comparative genomics reveals high biological diversity and specific adaptations in the industrially and medically important fungal genus Aspergillus.</title>
        <authorList>
            <person name="de Vries R.P."/>
            <person name="Riley R."/>
            <person name="Wiebenga A."/>
            <person name="Aguilar-Osorio G."/>
            <person name="Amillis S."/>
            <person name="Uchima C.A."/>
            <person name="Anderluh G."/>
            <person name="Asadollahi M."/>
            <person name="Askin M."/>
            <person name="Barry K."/>
            <person name="Battaglia E."/>
            <person name="Bayram O."/>
            <person name="Benocci T."/>
            <person name="Braus-Stromeyer S.A."/>
            <person name="Caldana C."/>
            <person name="Canovas D."/>
            <person name="Cerqueira G.C."/>
            <person name="Chen F."/>
            <person name="Chen W."/>
            <person name="Choi C."/>
            <person name="Clum A."/>
            <person name="Dos Santos R.A."/>
            <person name="Damasio A.R."/>
            <person name="Diallinas G."/>
            <person name="Emri T."/>
            <person name="Fekete E."/>
            <person name="Flipphi M."/>
            <person name="Freyberg S."/>
            <person name="Gallo A."/>
            <person name="Gournas C."/>
            <person name="Habgood R."/>
            <person name="Hainaut M."/>
            <person name="Harispe M.L."/>
            <person name="Henrissat B."/>
            <person name="Hilden K.S."/>
            <person name="Hope R."/>
            <person name="Hossain A."/>
            <person name="Karabika E."/>
            <person name="Karaffa L."/>
            <person name="Karanyi Z."/>
            <person name="Krasevec N."/>
            <person name="Kuo A."/>
            <person name="Kusch H."/>
            <person name="LaButti K."/>
            <person name="Lagendijk E.L."/>
            <person name="Lapidus A."/>
            <person name="Levasseur A."/>
            <person name="Lindquist E."/>
            <person name="Lipzen A."/>
            <person name="Logrieco A.F."/>
            <person name="MacCabe A."/>
            <person name="Maekelae M.R."/>
            <person name="Malavazi I."/>
            <person name="Melin P."/>
            <person name="Meyer V."/>
            <person name="Mielnichuk N."/>
            <person name="Miskei M."/>
            <person name="Molnar A.P."/>
            <person name="Mule G."/>
            <person name="Ngan C.Y."/>
            <person name="Orejas M."/>
            <person name="Orosz E."/>
            <person name="Ouedraogo J.P."/>
            <person name="Overkamp K.M."/>
            <person name="Park H.-S."/>
            <person name="Perrone G."/>
            <person name="Piumi F."/>
            <person name="Punt P.J."/>
            <person name="Ram A.F."/>
            <person name="Ramon A."/>
            <person name="Rauscher S."/>
            <person name="Record E."/>
            <person name="Riano-Pachon D.M."/>
            <person name="Robert V."/>
            <person name="Roehrig J."/>
            <person name="Ruller R."/>
            <person name="Salamov A."/>
            <person name="Salih N.S."/>
            <person name="Samson R.A."/>
            <person name="Sandor E."/>
            <person name="Sanguinetti M."/>
            <person name="Schuetze T."/>
            <person name="Sepcic K."/>
            <person name="Shelest E."/>
            <person name="Sherlock G."/>
            <person name="Sophianopoulou V."/>
            <person name="Squina F.M."/>
            <person name="Sun H."/>
            <person name="Susca A."/>
            <person name="Todd R.B."/>
            <person name="Tsang A."/>
            <person name="Unkles S.E."/>
            <person name="van de Wiele N."/>
            <person name="van Rossen-Uffink D."/>
            <person name="Oliveira J.V."/>
            <person name="Vesth T.C."/>
            <person name="Visser J."/>
            <person name="Yu J.-H."/>
            <person name="Zhou M."/>
            <person name="Andersen M.R."/>
            <person name="Archer D.B."/>
            <person name="Baker S.E."/>
            <person name="Benoit I."/>
            <person name="Brakhage A.A."/>
            <person name="Braus G.H."/>
            <person name="Fischer R."/>
            <person name="Frisvad J.C."/>
            <person name="Goldman G.H."/>
            <person name="Houbraken J."/>
            <person name="Oakley B."/>
            <person name="Pocsi I."/>
            <person name="Scazzocchio C."/>
            <person name="Seiboth B."/>
            <person name="vanKuyk P.A."/>
            <person name="Wortman J."/>
            <person name="Dyer P.S."/>
            <person name="Grigoriev I.V."/>
        </authorList>
    </citation>
    <scope>NUCLEOTIDE SEQUENCE [LARGE SCALE GENOMIC DNA]</scope>
    <source>
        <strain evidence="2">CBS 106.47</strain>
    </source>
</reference>